<evidence type="ECO:0000313" key="3">
    <source>
        <dbReference type="Proteomes" id="UP000295238"/>
    </source>
</evidence>
<accession>A0A4R5UPA0</accession>
<reference evidence="2 3" key="1">
    <citation type="submission" date="2019-03" db="EMBL/GenBank/DDBJ databases">
        <title>Rhizobium sp. nov., an bacterium isolated from biocrust in Mu Us Desert.</title>
        <authorList>
            <person name="Lixiong L."/>
        </authorList>
    </citation>
    <scope>NUCLEOTIDE SEQUENCE [LARGE SCALE GENOMIC DNA]</scope>
    <source>
        <strain evidence="2 3">SPY-1</strain>
    </source>
</reference>
<dbReference type="AlphaFoldDB" id="A0A4R5UPA0"/>
<feature type="transmembrane region" description="Helical" evidence="1">
    <location>
        <begin position="132"/>
        <end position="155"/>
    </location>
</feature>
<dbReference type="EMBL" id="SMTL01000001">
    <property type="protein sequence ID" value="TDK39772.1"/>
    <property type="molecule type" value="Genomic_DNA"/>
</dbReference>
<keyword evidence="1" id="KW-0472">Membrane</keyword>
<organism evidence="2 3">
    <name type="scientific">Rhizobium deserti</name>
    <dbReference type="NCBI Taxonomy" id="2547961"/>
    <lineage>
        <taxon>Bacteria</taxon>
        <taxon>Pseudomonadati</taxon>
        <taxon>Pseudomonadota</taxon>
        <taxon>Alphaproteobacteria</taxon>
        <taxon>Hyphomicrobiales</taxon>
        <taxon>Rhizobiaceae</taxon>
        <taxon>Rhizobium/Agrobacterium group</taxon>
        <taxon>Rhizobium</taxon>
    </lineage>
</organism>
<keyword evidence="3" id="KW-1185">Reference proteome</keyword>
<dbReference type="Proteomes" id="UP000295238">
    <property type="component" value="Unassembled WGS sequence"/>
</dbReference>
<feature type="transmembrane region" description="Helical" evidence="1">
    <location>
        <begin position="53"/>
        <end position="77"/>
    </location>
</feature>
<proteinExistence type="predicted"/>
<sequence>MRAVVLRDVRTRFFDHGLGFLIVPLWPLAHMLILLAMYHFSGRAVPYGESATVFFATGLVPTLCFLYVSRFMQYSVLSNRPMMSFPVVKLLDVLFARAYLEVIGAFATAALMVLILKLIGDDPWPYDLADAVSAYLATLLVAIGTGTLFGVLAAVTPLVVTAYALFSIVIYISSGTLFVAASLPSEIGYALSLNPVFQCVEWMRVAYYPTYSDKLLDREYTVFFGLMCLFAGMMLERLIRRRLLEG</sequence>
<evidence type="ECO:0000313" key="2">
    <source>
        <dbReference type="EMBL" id="TDK39772.1"/>
    </source>
</evidence>
<keyword evidence="1" id="KW-1133">Transmembrane helix</keyword>
<name>A0A4R5UPA0_9HYPH</name>
<feature type="transmembrane region" description="Helical" evidence="1">
    <location>
        <begin position="20"/>
        <end position="41"/>
    </location>
</feature>
<feature type="transmembrane region" description="Helical" evidence="1">
    <location>
        <begin position="162"/>
        <end position="183"/>
    </location>
</feature>
<feature type="transmembrane region" description="Helical" evidence="1">
    <location>
        <begin position="98"/>
        <end position="120"/>
    </location>
</feature>
<evidence type="ECO:0000256" key="1">
    <source>
        <dbReference type="SAM" id="Phobius"/>
    </source>
</evidence>
<comment type="caution">
    <text evidence="2">The sequence shown here is derived from an EMBL/GenBank/DDBJ whole genome shotgun (WGS) entry which is preliminary data.</text>
</comment>
<protein>
    <submittedName>
        <fullName evidence="2">Capsular biosynthesis protein</fullName>
    </submittedName>
</protein>
<keyword evidence="1" id="KW-0812">Transmembrane</keyword>
<dbReference type="OrthoDB" id="8479094at2"/>
<feature type="transmembrane region" description="Helical" evidence="1">
    <location>
        <begin position="220"/>
        <end position="239"/>
    </location>
</feature>
<gene>
    <name evidence="2" type="ORF">E2F50_03105</name>
</gene>